<comment type="caution">
    <text evidence="2">The sequence shown here is derived from an EMBL/GenBank/DDBJ whole genome shotgun (WGS) entry which is preliminary data.</text>
</comment>
<keyword evidence="3" id="KW-1185">Reference proteome</keyword>
<dbReference type="PANTHER" id="PTHR36848:SF2">
    <property type="entry name" value="SECRETED PROTEIN"/>
    <property type="match status" value="1"/>
</dbReference>
<feature type="region of interest" description="Disordered" evidence="1">
    <location>
        <begin position="1225"/>
        <end position="1251"/>
    </location>
</feature>
<dbReference type="Gene3D" id="3.40.50.880">
    <property type="match status" value="1"/>
</dbReference>
<evidence type="ECO:0000313" key="3">
    <source>
        <dbReference type="Proteomes" id="UP001501231"/>
    </source>
</evidence>
<dbReference type="RefSeq" id="WP_344597600.1">
    <property type="nucleotide sequence ID" value="NZ_BAAARW010000041.1"/>
</dbReference>
<dbReference type="Proteomes" id="UP001501231">
    <property type="component" value="Unassembled WGS sequence"/>
</dbReference>
<evidence type="ECO:0008006" key="4">
    <source>
        <dbReference type="Google" id="ProtNLM"/>
    </source>
</evidence>
<evidence type="ECO:0000313" key="2">
    <source>
        <dbReference type="EMBL" id="GAA2455178.1"/>
    </source>
</evidence>
<dbReference type="SUPFAM" id="SSF49785">
    <property type="entry name" value="Galactose-binding domain-like"/>
    <property type="match status" value="1"/>
</dbReference>
<gene>
    <name evidence="2" type="ORF">GCM10010191_87850</name>
</gene>
<organism evidence="2 3">
    <name type="scientific">Actinomadura vinacea</name>
    <dbReference type="NCBI Taxonomy" id="115336"/>
    <lineage>
        <taxon>Bacteria</taxon>
        <taxon>Bacillati</taxon>
        <taxon>Actinomycetota</taxon>
        <taxon>Actinomycetes</taxon>
        <taxon>Streptosporangiales</taxon>
        <taxon>Thermomonosporaceae</taxon>
        <taxon>Actinomadura</taxon>
    </lineage>
</organism>
<dbReference type="Gene3D" id="2.60.120.260">
    <property type="entry name" value="Galactose-binding domain-like"/>
    <property type="match status" value="1"/>
</dbReference>
<protein>
    <recommendedName>
        <fullName evidence="4">Glycoside hydrolase</fullName>
    </recommendedName>
</protein>
<dbReference type="InterPro" id="IPR008979">
    <property type="entry name" value="Galactose-bd-like_sf"/>
</dbReference>
<name>A0ABN3KBR4_9ACTN</name>
<evidence type="ECO:0000256" key="1">
    <source>
        <dbReference type="SAM" id="MobiDB-lite"/>
    </source>
</evidence>
<dbReference type="InterPro" id="IPR053161">
    <property type="entry name" value="Ulvan_degrading_GH"/>
</dbReference>
<reference evidence="2 3" key="1">
    <citation type="journal article" date="2019" name="Int. J. Syst. Evol. Microbiol.">
        <title>The Global Catalogue of Microorganisms (GCM) 10K type strain sequencing project: providing services to taxonomists for standard genome sequencing and annotation.</title>
        <authorList>
            <consortium name="The Broad Institute Genomics Platform"/>
            <consortium name="The Broad Institute Genome Sequencing Center for Infectious Disease"/>
            <person name="Wu L."/>
            <person name="Ma J."/>
        </authorList>
    </citation>
    <scope>NUCLEOTIDE SEQUENCE [LARGE SCALE GENOMIC DNA]</scope>
    <source>
        <strain evidence="2 3">JCM 3325</strain>
    </source>
</reference>
<proteinExistence type="predicted"/>
<accession>A0ABN3KBR4</accession>
<dbReference type="InterPro" id="IPR029062">
    <property type="entry name" value="Class_I_gatase-like"/>
</dbReference>
<dbReference type="Pfam" id="PF17132">
    <property type="entry name" value="Glyco_hydro_106"/>
    <property type="match status" value="1"/>
</dbReference>
<sequence>MIPRRLRAVLDAPPRSHSPAPIWWWSGERLDRRRLRDQLERFAAGGVYNLVILNLAPSGPMFGADADEPAFFTGAWWELLDGVCEDALELGVSLWFYDQLGFSGADLQARLVRDVPAYAGQWLERDGGVSARGFDYLSAQACAALLDRVHGEYERRLGHRFGSAIVGSFQDELPSIPTWTEGFAEEFAARRGYDLAPYLPSLWKDGNDAALRVRRDFHLTRGELAEEAFFRPLAEWHERHGLLHGCDQQDPARAGHPVDGVRLYADYARTHRWFGAPGSDHHGDARVHSSLAHLYGRDRVWIEAFHSSGWGGTLEETFDWLLPWLRAGATLYNPHAAYYTTKAGWWEWAPPSTDWRQPYWPHHRVFAEAVTRLCAALSMGRHLCDVAVLFPTATAQAGSRLDGADSFAAEAQETYRALVGDLAWFQMVPGALGRLGIDADVIDDDSVQRAEVTERRLAVAGESYGTVLLPACTVLEGDTARRLAALVEAGGRVVAIGPPPRLGVGDPAAGEAVARLASLVDTVADTGSLAPFLEGARRVEAPVPALVREVDGATVVFVTAAESMASRVSVGAPDERGIDLGWLDVTYDFDPGRYHRDMRVRVSGVSGPAFLVSPFGGEPRPLPAVQGPSWVDVVVPFDDAPAALLIFPGDGDAAPQAPSERLDCATDLGSTWDMELVPTLDNTWGDFARPYGEMPVLESWRLWHRAGDDPSGEEWTPVHATFGPHAVWTDADTDGGAGEWRPIVYSDARGIRKDPIHRAVLGPKGHIPEEFLDFGQVRAGRQVVVRTRMTVPSPGGHLVLGAAAAKTVLLDGETVPLDDRGYLATSECPLPEGSYMLEVRLVPDEDLRLRGHLSTTTAPTRCLRPEWMTAAGTPRPGAQVAFTAELPASGVLQVASAAACRVLVDGVEFGRQGGFEPYAEQDTPRVGRYTLPGGPGARLTLVLTEDRTPASVLVDGPLVSGTGWQATREGAAVPVVARRAQYGDPAALHLHRRPHPLPAAGWLEDLEEDGVLPAAFAVPGTGPRTEWLRCTVPPGATRMRFTARAEVTCIVLDGATLQPVRTGDTFDLELPGEHRPARTVDVRLRTNPGHQEGAALAGPVRFETGPGTIDLGDWEDRGLTGYSGGVRYRRVLDLATAPGPAGLDLGHVRGTAEVTVNGTPAGVRICAPYTFDLGTALRQGRNEIDIVVYGTLAPYLDDTSPTHFVFTGQRASGLMGPVTLQTTDKPVLAPAETRSRRAPTDSNFHTARSSA</sequence>
<dbReference type="EMBL" id="BAAARW010000041">
    <property type="protein sequence ID" value="GAA2455178.1"/>
    <property type="molecule type" value="Genomic_DNA"/>
</dbReference>
<feature type="compositionally biased region" description="Polar residues" evidence="1">
    <location>
        <begin position="1240"/>
        <end position="1251"/>
    </location>
</feature>
<dbReference type="PANTHER" id="PTHR36848">
    <property type="entry name" value="DNA-BINDING PROTEIN (PUTATIVE SECRETED PROTEIN)-RELATED"/>
    <property type="match status" value="1"/>
</dbReference>
<dbReference type="CDD" id="cd03143">
    <property type="entry name" value="A4_beta-galactosidase_middle_domain"/>
    <property type="match status" value="1"/>
</dbReference>